<dbReference type="Pfam" id="PF12833">
    <property type="entry name" value="HTH_18"/>
    <property type="match status" value="1"/>
</dbReference>
<dbReference type="PANTHER" id="PTHR46796:SF14">
    <property type="entry name" value="TRANSCRIPTIONAL REGULATORY PROTEIN"/>
    <property type="match status" value="1"/>
</dbReference>
<keyword evidence="6" id="KW-1185">Reference proteome</keyword>
<protein>
    <submittedName>
        <fullName evidence="5">Helix-turn-helix domain-containing protein</fullName>
    </submittedName>
</protein>
<evidence type="ECO:0000313" key="5">
    <source>
        <dbReference type="EMBL" id="MQT16093.1"/>
    </source>
</evidence>
<gene>
    <name evidence="5" type="ORF">F3168_02300</name>
</gene>
<dbReference type="PANTHER" id="PTHR46796">
    <property type="entry name" value="HTH-TYPE TRANSCRIPTIONAL ACTIVATOR RHAS-RELATED"/>
    <property type="match status" value="1"/>
</dbReference>
<evidence type="ECO:0000256" key="3">
    <source>
        <dbReference type="ARBA" id="ARBA00023163"/>
    </source>
</evidence>
<feature type="domain" description="HTH araC/xylS-type" evidence="4">
    <location>
        <begin position="93"/>
        <end position="191"/>
    </location>
</feature>
<evidence type="ECO:0000259" key="4">
    <source>
        <dbReference type="PROSITE" id="PS01124"/>
    </source>
</evidence>
<dbReference type="OrthoDB" id="110167at2"/>
<dbReference type="GO" id="GO:0043565">
    <property type="term" value="F:sequence-specific DNA binding"/>
    <property type="evidence" value="ECO:0007669"/>
    <property type="project" value="InterPro"/>
</dbReference>
<reference evidence="5 6" key="1">
    <citation type="submission" date="2019-09" db="EMBL/GenBank/DDBJ databases">
        <title>Polymorphobacter sp. isolated from a lake in China.</title>
        <authorList>
            <person name="Liu Z."/>
        </authorList>
    </citation>
    <scope>NUCLEOTIDE SEQUENCE [LARGE SCALE GENOMIC DNA]</scope>
    <source>
        <strain evidence="5 6">D40P</strain>
    </source>
</reference>
<dbReference type="InterPro" id="IPR018060">
    <property type="entry name" value="HTH_AraC"/>
</dbReference>
<evidence type="ECO:0000256" key="2">
    <source>
        <dbReference type="ARBA" id="ARBA00023125"/>
    </source>
</evidence>
<dbReference type="InterPro" id="IPR050204">
    <property type="entry name" value="AraC_XylS_family_regulators"/>
</dbReference>
<proteinExistence type="predicted"/>
<dbReference type="Gene3D" id="1.10.10.60">
    <property type="entry name" value="Homeodomain-like"/>
    <property type="match status" value="1"/>
</dbReference>
<dbReference type="InterPro" id="IPR009057">
    <property type="entry name" value="Homeodomain-like_sf"/>
</dbReference>
<keyword evidence="3" id="KW-0804">Transcription</keyword>
<dbReference type="SUPFAM" id="SSF46689">
    <property type="entry name" value="Homeodomain-like"/>
    <property type="match status" value="2"/>
</dbReference>
<keyword evidence="1" id="KW-0805">Transcription regulation</keyword>
<name>A0A7C9GN60_9SPHN</name>
<keyword evidence="2" id="KW-0238">DNA-binding</keyword>
<dbReference type="PROSITE" id="PS01124">
    <property type="entry name" value="HTH_ARAC_FAMILY_2"/>
    <property type="match status" value="1"/>
</dbReference>
<accession>A0A7C9GN60</accession>
<dbReference type="Proteomes" id="UP000481327">
    <property type="component" value="Unassembled WGS sequence"/>
</dbReference>
<evidence type="ECO:0000256" key="1">
    <source>
        <dbReference type="ARBA" id="ARBA00023015"/>
    </source>
</evidence>
<dbReference type="SMART" id="SM00342">
    <property type="entry name" value="HTH_ARAC"/>
    <property type="match status" value="1"/>
</dbReference>
<dbReference type="EMBL" id="WIOL01000001">
    <property type="protein sequence ID" value="MQT16093.1"/>
    <property type="molecule type" value="Genomic_DNA"/>
</dbReference>
<organism evidence="5 6">
    <name type="scientific">Sandarakinorhabdus fusca</name>
    <dbReference type="NCBI Taxonomy" id="1439888"/>
    <lineage>
        <taxon>Bacteria</taxon>
        <taxon>Pseudomonadati</taxon>
        <taxon>Pseudomonadota</taxon>
        <taxon>Alphaproteobacteria</taxon>
        <taxon>Sphingomonadales</taxon>
        <taxon>Sphingosinicellaceae</taxon>
        <taxon>Sandarakinorhabdus</taxon>
    </lineage>
</organism>
<dbReference type="GO" id="GO:0003700">
    <property type="term" value="F:DNA-binding transcription factor activity"/>
    <property type="evidence" value="ECO:0007669"/>
    <property type="project" value="InterPro"/>
</dbReference>
<dbReference type="AlphaFoldDB" id="A0A7C9GN60"/>
<evidence type="ECO:0000313" key="6">
    <source>
        <dbReference type="Proteomes" id="UP000481327"/>
    </source>
</evidence>
<dbReference type="PROSITE" id="PS00041">
    <property type="entry name" value="HTH_ARAC_FAMILY_1"/>
    <property type="match status" value="1"/>
</dbReference>
<comment type="caution">
    <text evidence="5">The sequence shown here is derived from an EMBL/GenBank/DDBJ whole genome shotgun (WGS) entry which is preliminary data.</text>
</comment>
<dbReference type="InterPro" id="IPR018062">
    <property type="entry name" value="HTH_AraC-typ_CS"/>
</dbReference>
<sequence length="196" mass="21333">MTFAQSIFVAETALAHRPAALLLAEVEGLIAGARGCLEDDPDRARRYLAQLSVLLMEGGSPTWAPHPAAAGEAGAKGSARTSIKGGLAGWQLRRVTEHIDRNLTGALAADELAGVARLSTGHFCRAFKATVGETPHSYIIRQRVRRAQAMMVDTRESLSQIALACGLNDQAHLTRLFRRVLGTTPMRWRRTWQADH</sequence>